<reference evidence="2" key="1">
    <citation type="journal article" date="2022" name="bioRxiv">
        <title>Sequencing and chromosome-scale assembly of the giantPleurodeles waltlgenome.</title>
        <authorList>
            <person name="Brown T."/>
            <person name="Elewa A."/>
            <person name="Iarovenko S."/>
            <person name="Subramanian E."/>
            <person name="Araus A.J."/>
            <person name="Petzold A."/>
            <person name="Susuki M."/>
            <person name="Suzuki K.-i.T."/>
            <person name="Hayashi T."/>
            <person name="Toyoda A."/>
            <person name="Oliveira C."/>
            <person name="Osipova E."/>
            <person name="Leigh N.D."/>
            <person name="Simon A."/>
            <person name="Yun M.H."/>
        </authorList>
    </citation>
    <scope>NUCLEOTIDE SEQUENCE</scope>
    <source>
        <strain evidence="2">20211129_DDA</strain>
        <tissue evidence="2">Liver</tissue>
    </source>
</reference>
<dbReference type="PANTHER" id="PTHR15976:SF17">
    <property type="entry name" value="CONSTITUTIVE COACTIVATOR OF PEROXISOME PROLIFERATOR-ACTIVATED RECEPTOR GAMMA"/>
    <property type="match status" value="1"/>
</dbReference>
<comment type="caution">
    <text evidence="2">The sequence shown here is derived from an EMBL/GenBank/DDBJ whole genome shotgun (WGS) entry which is preliminary data.</text>
</comment>
<dbReference type="Proteomes" id="UP001066276">
    <property type="component" value="Chromosome 5"/>
</dbReference>
<dbReference type="EMBL" id="JANPWB010000009">
    <property type="protein sequence ID" value="KAJ1154007.1"/>
    <property type="molecule type" value="Genomic_DNA"/>
</dbReference>
<dbReference type="GO" id="GO:0005634">
    <property type="term" value="C:nucleus"/>
    <property type="evidence" value="ECO:0007669"/>
    <property type="project" value="TreeGrafter"/>
</dbReference>
<organism evidence="2 3">
    <name type="scientific">Pleurodeles waltl</name>
    <name type="common">Iberian ribbed newt</name>
    <dbReference type="NCBI Taxonomy" id="8319"/>
    <lineage>
        <taxon>Eukaryota</taxon>
        <taxon>Metazoa</taxon>
        <taxon>Chordata</taxon>
        <taxon>Craniata</taxon>
        <taxon>Vertebrata</taxon>
        <taxon>Euteleostomi</taxon>
        <taxon>Amphibia</taxon>
        <taxon>Batrachia</taxon>
        <taxon>Caudata</taxon>
        <taxon>Salamandroidea</taxon>
        <taxon>Salamandridae</taxon>
        <taxon>Pleurodelinae</taxon>
        <taxon>Pleurodeles</taxon>
    </lineage>
</organism>
<proteinExistence type="predicted"/>
<sequence length="349" mass="38740">MVCNVLCNGEVECSNTLEDESDHELPGQAVIYRPVRQHIYAILLGAGRGTTKSCPSVKEWFVYPGNPLQHPEMVQAVPLDLPGGTPGVRALWLNRGPEVETLRLQTCLACFHAEDSMDALCAVQAPVAAACCLLIYLFQQVNSLSLEDLDAFLAQTLCLAGKSAHHLKDLQLPYVVSRAVHLSFLFVRGLITMMGANSACGFPFSMDDLMPWKVFDGKLFHQKYLQAHRGCSTEVLLEGNKSMHAQFRTLKSVISDACAAKSRIIQSNCREIGQVRHAGGADQHFTDGQQMHSSPHHSHPYHYQNMGSQWRGPQPGPSRSHLGHSGRGYRSGNRHQRSRGYQFSPRWPQ</sequence>
<gene>
    <name evidence="2" type="ORF">NDU88_006764</name>
</gene>
<accession>A0AAV7RR20</accession>
<feature type="region of interest" description="Disordered" evidence="1">
    <location>
        <begin position="281"/>
        <end position="349"/>
    </location>
</feature>
<dbReference type="PANTHER" id="PTHR15976">
    <property type="entry name" value="CONSTITUTIVE COACTIVATOR OF PEROXISOME PROLIFERATOR-ACTIVATED RECEPTOR GAMMA"/>
    <property type="match status" value="1"/>
</dbReference>
<name>A0AAV7RR20_PLEWA</name>
<dbReference type="AlphaFoldDB" id="A0AAV7RR20"/>
<protein>
    <recommendedName>
        <fullName evidence="4">Constitutive coactivator of peroxisome proliferator-activated receptor gamma</fullName>
    </recommendedName>
</protein>
<keyword evidence="3" id="KW-1185">Reference proteome</keyword>
<evidence type="ECO:0008006" key="4">
    <source>
        <dbReference type="Google" id="ProtNLM"/>
    </source>
</evidence>
<evidence type="ECO:0000313" key="3">
    <source>
        <dbReference type="Proteomes" id="UP001066276"/>
    </source>
</evidence>
<evidence type="ECO:0000313" key="2">
    <source>
        <dbReference type="EMBL" id="KAJ1154007.1"/>
    </source>
</evidence>
<dbReference type="InterPro" id="IPR026784">
    <property type="entry name" value="Coact_PPARg"/>
</dbReference>
<dbReference type="GO" id="GO:0045444">
    <property type="term" value="P:fat cell differentiation"/>
    <property type="evidence" value="ECO:0007669"/>
    <property type="project" value="TreeGrafter"/>
</dbReference>
<evidence type="ECO:0000256" key="1">
    <source>
        <dbReference type="SAM" id="MobiDB-lite"/>
    </source>
</evidence>
<dbReference type="GO" id="GO:0035357">
    <property type="term" value="P:peroxisome proliferator activated receptor signaling pathway"/>
    <property type="evidence" value="ECO:0007669"/>
    <property type="project" value="TreeGrafter"/>
</dbReference>